<evidence type="ECO:0000256" key="1">
    <source>
        <dbReference type="ARBA" id="ARBA00007879"/>
    </source>
</evidence>
<dbReference type="EMBL" id="BRXU01000033">
    <property type="protein sequence ID" value="GLC60222.1"/>
    <property type="molecule type" value="Genomic_DNA"/>
</dbReference>
<dbReference type="InterPro" id="IPR037151">
    <property type="entry name" value="AlkB-like_sf"/>
</dbReference>
<keyword evidence="5" id="KW-1185">Reference proteome</keyword>
<dbReference type="SUPFAM" id="SSF51197">
    <property type="entry name" value="Clavaminate synthase-like"/>
    <property type="match status" value="1"/>
</dbReference>
<dbReference type="InterPro" id="IPR027450">
    <property type="entry name" value="AlkB-like"/>
</dbReference>
<dbReference type="Proteomes" id="UP001165080">
    <property type="component" value="Unassembled WGS sequence"/>
</dbReference>
<protein>
    <recommendedName>
        <fullName evidence="3">Fe2OG dioxygenase domain-containing protein</fullName>
    </recommendedName>
</protein>
<evidence type="ECO:0000313" key="5">
    <source>
        <dbReference type="Proteomes" id="UP001165080"/>
    </source>
</evidence>
<reference evidence="4 5" key="1">
    <citation type="journal article" date="2023" name="Commun. Biol.">
        <title>Reorganization of the ancestral sex-determining regions during the evolution of trioecy in Pleodorina starrii.</title>
        <authorList>
            <person name="Takahashi K."/>
            <person name="Suzuki S."/>
            <person name="Kawai-Toyooka H."/>
            <person name="Yamamoto K."/>
            <person name="Hamaji T."/>
            <person name="Ootsuki R."/>
            <person name="Yamaguchi H."/>
            <person name="Kawachi M."/>
            <person name="Higashiyama T."/>
            <person name="Nozaki H."/>
        </authorList>
    </citation>
    <scope>NUCLEOTIDE SEQUENCE [LARGE SCALE GENOMIC DNA]</scope>
    <source>
        <strain evidence="4 5">NIES-4479</strain>
    </source>
</reference>
<sequence length="622" mass="67644">MGSVWRAGSAGCSKTIARPAATQLWPLESKLRCHHVSHLSPADRLRVAWRILAPSRGAASLTATVTSAGGPQTQQPLTPRQRRLAQQRRKWEEAQRQQQQPKQETQHPPQQATAKTTLPHKQAAAPSKGPGLADQLGSSGGKPPKQAATVNHERPRRDAAAAAGAQPRSRATGAPGAAAAAPVVVATRASGDATGSSTGAEDDSFAAARWQPQDHAQRRQQQPQQQQQQRKQRRQQQQEHQLQRQQLLEEGEWPSLFAGGAPLSPSLDLCALSGVQLAALARRWADELAEWLERHNGGGRSGDYLPASSAPPPANGHSASTSSPASRPAPATASRLARDVKLESCEGASRGSAGAAAQGPGDGVWGALPLARQLPEVAASRLALLTAAVDSLVTRGSVGHQELADLIWCVAHYDREHSLRALLPAMAVPFSVVPQFMPELRLEDFMSEVELRRDTIYLDDGSRAVEESRMTGWQSEIGATFKYSGKEMQPQTGGLSPSVLKVRDALTAMTGVVYDSVLINYYADGKCGMRYHVDPLYDRWTPNSAVVSLGDTRTFIFREIDDHNTRWQYRVRNGDVVLMYDDCQDRLQHCVRVEKRAEDAGPRMSLVFKERLRGPTGQYLLP</sequence>
<feature type="compositionally biased region" description="Low complexity" evidence="2">
    <location>
        <begin position="160"/>
        <end position="178"/>
    </location>
</feature>
<evidence type="ECO:0000256" key="2">
    <source>
        <dbReference type="SAM" id="MobiDB-lite"/>
    </source>
</evidence>
<organism evidence="4 5">
    <name type="scientific">Pleodorina starrii</name>
    <dbReference type="NCBI Taxonomy" id="330485"/>
    <lineage>
        <taxon>Eukaryota</taxon>
        <taxon>Viridiplantae</taxon>
        <taxon>Chlorophyta</taxon>
        <taxon>core chlorophytes</taxon>
        <taxon>Chlorophyceae</taxon>
        <taxon>CS clade</taxon>
        <taxon>Chlamydomonadales</taxon>
        <taxon>Volvocaceae</taxon>
        <taxon>Pleodorina</taxon>
    </lineage>
</organism>
<comment type="caution">
    <text evidence="4">The sequence shown here is derived from an EMBL/GenBank/DDBJ whole genome shotgun (WGS) entry which is preliminary data.</text>
</comment>
<comment type="similarity">
    <text evidence="1">Belongs to the alkB family.</text>
</comment>
<dbReference type="GO" id="GO:0006307">
    <property type="term" value="P:DNA alkylation repair"/>
    <property type="evidence" value="ECO:0007669"/>
    <property type="project" value="InterPro"/>
</dbReference>
<feature type="compositionally biased region" description="Low complexity" evidence="2">
    <location>
        <begin position="219"/>
        <end position="229"/>
    </location>
</feature>
<feature type="compositionally biased region" description="Low complexity" evidence="2">
    <location>
        <begin position="68"/>
        <end position="79"/>
    </location>
</feature>
<feature type="compositionally biased region" description="Low complexity" evidence="2">
    <location>
        <begin position="96"/>
        <end position="111"/>
    </location>
</feature>
<feature type="compositionally biased region" description="Low complexity" evidence="2">
    <location>
        <begin position="318"/>
        <end position="335"/>
    </location>
</feature>
<dbReference type="InterPro" id="IPR005123">
    <property type="entry name" value="Oxoglu/Fe-dep_dioxygenase_dom"/>
</dbReference>
<dbReference type="OrthoDB" id="545910at2759"/>
<dbReference type="Gene3D" id="2.60.120.590">
    <property type="entry name" value="Alpha-ketoglutarate-dependent dioxygenase AlkB-like"/>
    <property type="match status" value="1"/>
</dbReference>
<proteinExistence type="inferred from homology"/>
<feature type="region of interest" description="Disordered" evidence="2">
    <location>
        <begin position="300"/>
        <end position="336"/>
    </location>
</feature>
<dbReference type="PANTHER" id="PTHR31212">
    <property type="entry name" value="ALPHA-KETOGLUTARATE-DEPENDENT DIOXYGENASE ALKB HOMOLOG 3"/>
    <property type="match status" value="1"/>
</dbReference>
<dbReference type="PANTHER" id="PTHR31212:SF4">
    <property type="entry name" value="ALPHA-KETOGLUTARATE-DEPENDENT DIOXYGENASE ALKB HOMOLOG 3"/>
    <property type="match status" value="1"/>
</dbReference>
<dbReference type="PROSITE" id="PS51471">
    <property type="entry name" value="FE2OG_OXY"/>
    <property type="match status" value="1"/>
</dbReference>
<dbReference type="GO" id="GO:0051213">
    <property type="term" value="F:dioxygenase activity"/>
    <property type="evidence" value="ECO:0007669"/>
    <property type="project" value="InterPro"/>
</dbReference>
<accession>A0A9W6F8D0</accession>
<dbReference type="Pfam" id="PF13532">
    <property type="entry name" value="2OG-FeII_Oxy_2"/>
    <property type="match status" value="1"/>
</dbReference>
<name>A0A9W6F8D0_9CHLO</name>
<dbReference type="InterPro" id="IPR032854">
    <property type="entry name" value="ALKBH3"/>
</dbReference>
<feature type="domain" description="Fe2OG dioxygenase" evidence="3">
    <location>
        <begin position="513"/>
        <end position="612"/>
    </location>
</feature>
<evidence type="ECO:0000259" key="3">
    <source>
        <dbReference type="PROSITE" id="PS51471"/>
    </source>
</evidence>
<feature type="region of interest" description="Disordered" evidence="2">
    <location>
        <begin position="210"/>
        <end position="244"/>
    </location>
</feature>
<dbReference type="AlphaFoldDB" id="A0A9W6F8D0"/>
<evidence type="ECO:0000313" key="4">
    <source>
        <dbReference type="EMBL" id="GLC60222.1"/>
    </source>
</evidence>
<gene>
    <name evidence="4" type="primary">PLEST007572</name>
    <name evidence="4" type="ORF">PLESTB_001587100</name>
</gene>
<feature type="region of interest" description="Disordered" evidence="2">
    <location>
        <begin position="62"/>
        <end position="178"/>
    </location>
</feature>